<keyword evidence="4" id="KW-0443">Lipid metabolism</keyword>
<keyword evidence="5" id="KW-0472">Membrane</keyword>
<dbReference type="InterPro" id="IPR025110">
    <property type="entry name" value="AMP-bd_C"/>
</dbReference>
<evidence type="ECO:0000313" key="9">
    <source>
        <dbReference type="Proteomes" id="UP001155077"/>
    </source>
</evidence>
<dbReference type="RefSeq" id="WP_252112386.1">
    <property type="nucleotide sequence ID" value="NZ_JAMSCK010000003.1"/>
</dbReference>
<dbReference type="InterPro" id="IPR042099">
    <property type="entry name" value="ANL_N_sf"/>
</dbReference>
<comment type="caution">
    <text evidence="8">The sequence shown here is derived from an EMBL/GenBank/DDBJ whole genome shotgun (WGS) entry which is preliminary data.</text>
</comment>
<organism evidence="8 9">
    <name type="scientific">Gramella jeungdoensis</name>
    <dbReference type="NCBI Taxonomy" id="708091"/>
    <lineage>
        <taxon>Bacteria</taxon>
        <taxon>Pseudomonadati</taxon>
        <taxon>Bacteroidota</taxon>
        <taxon>Flavobacteriia</taxon>
        <taxon>Flavobacteriales</taxon>
        <taxon>Flavobacteriaceae</taxon>
        <taxon>Christiangramia</taxon>
    </lineage>
</organism>
<dbReference type="Pfam" id="PF00501">
    <property type="entry name" value="AMP-binding"/>
    <property type="match status" value="1"/>
</dbReference>
<reference evidence="8" key="1">
    <citation type="submission" date="2022-06" db="EMBL/GenBank/DDBJ databases">
        <title>Gramella sediminis sp. nov., isolated from deep-sea sediment of the Indian Ocean.</title>
        <authorList>
            <person name="Yang L."/>
        </authorList>
    </citation>
    <scope>NUCLEOTIDE SEQUENCE</scope>
    <source>
        <strain evidence="8">HMD3159</strain>
    </source>
</reference>
<feature type="transmembrane region" description="Helical" evidence="5">
    <location>
        <begin position="64"/>
        <end position="86"/>
    </location>
</feature>
<keyword evidence="5" id="KW-0812">Transmembrane</keyword>
<dbReference type="PANTHER" id="PTHR22754:SF32">
    <property type="entry name" value="DISCO-INTERACTING PROTEIN 2"/>
    <property type="match status" value="1"/>
</dbReference>
<dbReference type="InterPro" id="IPR000873">
    <property type="entry name" value="AMP-dep_synth/lig_dom"/>
</dbReference>
<dbReference type="Gene3D" id="3.40.50.12780">
    <property type="entry name" value="N-terminal domain of ligase-like"/>
    <property type="match status" value="1"/>
</dbReference>
<dbReference type="InterPro" id="IPR045851">
    <property type="entry name" value="AMP-bd_C_sf"/>
</dbReference>
<evidence type="ECO:0000256" key="4">
    <source>
        <dbReference type="ARBA" id="ARBA00023098"/>
    </source>
</evidence>
<sequence length="573" mass="64231">MVDLQNSLVDILSWRANHQPHKLAYRFQLDGENDELSITYKELDLKARSIGSTLQNYTKKFDRVILLLPCGLEFIAAFLGCLYARVIAIPLPPPHPARVKKTLAATLRIIKDANPSVALLDSSLLKSINSQTDIKSQLSKLTLIPIDQENMMENPERWVKPGAIPEEIAFLQYTSGSTLSPRGVMISHGNLLSNLYHIEKSFEQNSRSRTVIWLPPYHDMGLIGGILQPLFTGNIVTLMPHLMFLQRPIRWLKAISRFRATTSGGPNFAYELCLRKIRPDQLEGLDLSSWDVAFNGAEPINLETLERFSEYFAPCGFRPEAFLTCYGLAEATLMVSGVSKAKIPEFKRLNKRELANHRAINSSSPENSLPVVSCGQVSELSTLMIVNPESLMPCAANEIGEVWISGPNVASGYWNRPLDTVSTFQAQLRSENNATFLRTGDLGFIDEGELFITGRLKNMVIIDGKNYYPHDIERTVEKSHQDIQTGGCAVFSFEKSGNEVLVVLVEIRRNSDLNKTELLKDIRKAISEEYELPVFDIKLTVTGSIPRTTSGKIMHFLCKEKYLQGTLNENAVI</sequence>
<feature type="domain" description="AMP-dependent synthetase/ligase" evidence="6">
    <location>
        <begin position="13"/>
        <end position="414"/>
    </location>
</feature>
<dbReference type="InterPro" id="IPR040097">
    <property type="entry name" value="FAAL/FAAC"/>
</dbReference>
<dbReference type="EMBL" id="JAMSCK010000003">
    <property type="protein sequence ID" value="MCM8569380.1"/>
    <property type="molecule type" value="Genomic_DNA"/>
</dbReference>
<comment type="similarity">
    <text evidence="1">Belongs to the ATP-dependent AMP-binding enzyme family.</text>
</comment>
<name>A0ABT0Z1X7_9FLAO</name>
<feature type="domain" description="AMP-binding enzyme C-terminal" evidence="7">
    <location>
        <begin position="458"/>
        <end position="569"/>
    </location>
</feature>
<dbReference type="GO" id="GO:0016874">
    <property type="term" value="F:ligase activity"/>
    <property type="evidence" value="ECO:0007669"/>
    <property type="project" value="UniProtKB-KW"/>
</dbReference>
<dbReference type="Gene3D" id="3.30.300.30">
    <property type="match status" value="1"/>
</dbReference>
<gene>
    <name evidence="8" type="ORF">NE848_08315</name>
</gene>
<dbReference type="PANTHER" id="PTHR22754">
    <property type="entry name" value="DISCO-INTERACTING PROTEIN 2 DIP2 -RELATED"/>
    <property type="match status" value="1"/>
</dbReference>
<keyword evidence="5" id="KW-1133">Transmembrane helix</keyword>
<evidence type="ECO:0000313" key="8">
    <source>
        <dbReference type="EMBL" id="MCM8569380.1"/>
    </source>
</evidence>
<evidence type="ECO:0000259" key="7">
    <source>
        <dbReference type="Pfam" id="PF23024"/>
    </source>
</evidence>
<proteinExistence type="inferred from homology"/>
<keyword evidence="3" id="KW-0276">Fatty acid metabolism</keyword>
<dbReference type="SUPFAM" id="SSF56801">
    <property type="entry name" value="Acetyl-CoA synthetase-like"/>
    <property type="match status" value="1"/>
</dbReference>
<evidence type="ECO:0000256" key="3">
    <source>
        <dbReference type="ARBA" id="ARBA00022832"/>
    </source>
</evidence>
<dbReference type="Proteomes" id="UP001155077">
    <property type="component" value="Unassembled WGS sequence"/>
</dbReference>
<dbReference type="CDD" id="cd05931">
    <property type="entry name" value="FAAL"/>
    <property type="match status" value="1"/>
</dbReference>
<dbReference type="Pfam" id="PF23024">
    <property type="entry name" value="AMP-dom_DIP2-like"/>
    <property type="match status" value="1"/>
</dbReference>
<accession>A0ABT0Z1X7</accession>
<keyword evidence="2 8" id="KW-0436">Ligase</keyword>
<evidence type="ECO:0000256" key="1">
    <source>
        <dbReference type="ARBA" id="ARBA00006432"/>
    </source>
</evidence>
<protein>
    <submittedName>
        <fullName evidence="8">Fatty acyl-AMP ligase</fullName>
    </submittedName>
</protein>
<evidence type="ECO:0000259" key="6">
    <source>
        <dbReference type="Pfam" id="PF00501"/>
    </source>
</evidence>
<keyword evidence="9" id="KW-1185">Reference proteome</keyword>
<evidence type="ECO:0000256" key="2">
    <source>
        <dbReference type="ARBA" id="ARBA00022598"/>
    </source>
</evidence>
<evidence type="ECO:0000256" key="5">
    <source>
        <dbReference type="SAM" id="Phobius"/>
    </source>
</evidence>